<dbReference type="Proteomes" id="UP000320231">
    <property type="component" value="Chromosome"/>
</dbReference>
<organism evidence="1 2">
    <name type="scientific">Vreelandella sulfidaeris</name>
    <dbReference type="NCBI Taxonomy" id="115553"/>
    <lineage>
        <taxon>Bacteria</taxon>
        <taxon>Pseudomonadati</taxon>
        <taxon>Pseudomonadota</taxon>
        <taxon>Gammaproteobacteria</taxon>
        <taxon>Oceanospirillales</taxon>
        <taxon>Halomonadaceae</taxon>
        <taxon>Vreelandella</taxon>
    </lineage>
</organism>
<dbReference type="EMBL" id="AP019514">
    <property type="protein sequence ID" value="BBI61721.1"/>
    <property type="molecule type" value="Genomic_DNA"/>
</dbReference>
<dbReference type="AlphaFoldDB" id="A0A455UAX6"/>
<protein>
    <submittedName>
        <fullName evidence="1">Uncharacterized protein</fullName>
    </submittedName>
</protein>
<evidence type="ECO:0000313" key="2">
    <source>
        <dbReference type="Proteomes" id="UP000320231"/>
    </source>
</evidence>
<evidence type="ECO:0000313" key="1">
    <source>
        <dbReference type="EMBL" id="BBI61721.1"/>
    </source>
</evidence>
<sequence length="112" mass="12670">MSQKSDIAKQYEQEMKKYPWIDTDTTEALFNHVNELEAQNGRLRHQLQSAVYRIDDMLMGDDGQAWKEAEKARPAMQQVLDETTAASLANVKAQAIRQAVIATRESMTPEGS</sequence>
<dbReference type="KEGG" id="hsr:HSBAA_30270"/>
<accession>A0A455UAX6</accession>
<gene>
    <name evidence="1" type="ORF">HSBAA_30270</name>
</gene>
<name>A0A455UAX6_9GAMM</name>
<reference evidence="1 2" key="1">
    <citation type="journal article" date="2019" name="Microbiol. Resour. Announc.">
        <title>Complete Genome Sequence of Halomonas sulfidaeris Strain Esulfide1 Isolated from a Metal Sulfide Rock at a Depth of 2,200 Meters, Obtained Using Nanopore Sequencing.</title>
        <authorList>
            <person name="Saito M."/>
            <person name="Nishigata A."/>
            <person name="Galipon J."/>
            <person name="Arakawa K."/>
        </authorList>
    </citation>
    <scope>NUCLEOTIDE SEQUENCE [LARGE SCALE GENOMIC DNA]</scope>
    <source>
        <strain evidence="1 2">ATCC BAA-803</strain>
    </source>
</reference>
<proteinExistence type="predicted"/>